<dbReference type="EMBL" id="VDFR01000066">
    <property type="protein sequence ID" value="TNC45332.1"/>
    <property type="molecule type" value="Genomic_DNA"/>
</dbReference>
<sequence length="456" mass="47867">MRHQKDTDGGTDRSLVIRAGAALACFALALVGCGSVMPGAVVGNGSGGTSATAEGVGPGVTDDAVKVVFVGVDLEGVKDITGFKTADAGDPKKQVEALEAWVNANGGVAGRKLDAVFRMYDASVDSPAAEEQLCNKITQDDRAFAVVLTGQFQSNARPCYAQRKTLVLDATLVATNDATYEELSPYLWSPSYPSYDGFVRAYISTLKDRGFFKGRKKVGVVAADNPINRTTMKELALPLLEEAGVKAEVAWVDTTDQGSLFQGNDQGAVTFRSAGVDRVMFLGGARLASIFATVADAQDFKARYAISTYDNPTFFVNNPSVVPQDVLKGMVGVGFAPGQEVADSQVPFPGTDAEKKCIDIYSKAGITFPSREAARVALPYCDAAVLLQAGAADITDDLNAAAWGAGVEKLGSAFVPATGFTGTGGYASSGAYRVLVFNNECRCFVYEGGDVDFPTS</sequence>
<reference evidence="2 3" key="1">
    <citation type="submission" date="2019-05" db="EMBL/GenBank/DDBJ databases">
        <title>Mumia sp. nov., isolated from the intestinal contents of plateau pika (Ochotona curzoniae) in the Qinghai-Tibet plateau of China.</title>
        <authorList>
            <person name="Tian Z."/>
        </authorList>
    </citation>
    <scope>NUCLEOTIDE SEQUENCE [LARGE SCALE GENOMIC DNA]</scope>
    <source>
        <strain evidence="3">527</strain>
    </source>
</reference>
<evidence type="ECO:0000313" key="3">
    <source>
        <dbReference type="Proteomes" id="UP000306740"/>
    </source>
</evidence>
<protein>
    <submittedName>
        <fullName evidence="2">Uncharacterized protein</fullName>
    </submittedName>
</protein>
<gene>
    <name evidence="2" type="ORF">FHE65_14620</name>
</gene>
<proteinExistence type="predicted"/>
<dbReference type="InterPro" id="IPR028082">
    <property type="entry name" value="Peripla_BP_I"/>
</dbReference>
<name>A0A5C4MPY2_9ACTN</name>
<evidence type="ECO:0000256" key="1">
    <source>
        <dbReference type="SAM" id="Phobius"/>
    </source>
</evidence>
<accession>A0A5C4MPY2</accession>
<dbReference type="SUPFAM" id="SSF53822">
    <property type="entry name" value="Periplasmic binding protein-like I"/>
    <property type="match status" value="1"/>
</dbReference>
<comment type="caution">
    <text evidence="2">The sequence shown here is derived from an EMBL/GenBank/DDBJ whole genome shotgun (WGS) entry which is preliminary data.</text>
</comment>
<dbReference type="Gene3D" id="3.40.50.2300">
    <property type="match status" value="2"/>
</dbReference>
<dbReference type="PROSITE" id="PS51257">
    <property type="entry name" value="PROKAR_LIPOPROTEIN"/>
    <property type="match status" value="1"/>
</dbReference>
<evidence type="ECO:0000313" key="2">
    <source>
        <dbReference type="EMBL" id="TNC45332.1"/>
    </source>
</evidence>
<dbReference type="RefSeq" id="WP_139088277.1">
    <property type="nucleotide sequence ID" value="NZ_VDFR01000066.1"/>
</dbReference>
<keyword evidence="1" id="KW-1133">Transmembrane helix</keyword>
<keyword evidence="1" id="KW-0812">Transmembrane</keyword>
<organism evidence="2 3">
    <name type="scientific">Mumia zhuanghuii</name>
    <dbReference type="NCBI Taxonomy" id="2585211"/>
    <lineage>
        <taxon>Bacteria</taxon>
        <taxon>Bacillati</taxon>
        <taxon>Actinomycetota</taxon>
        <taxon>Actinomycetes</taxon>
        <taxon>Propionibacteriales</taxon>
        <taxon>Nocardioidaceae</taxon>
        <taxon>Mumia</taxon>
    </lineage>
</organism>
<feature type="transmembrane region" description="Helical" evidence="1">
    <location>
        <begin position="21"/>
        <end position="41"/>
    </location>
</feature>
<dbReference type="Proteomes" id="UP000306740">
    <property type="component" value="Unassembled WGS sequence"/>
</dbReference>
<keyword evidence="1" id="KW-0472">Membrane</keyword>
<dbReference type="AlphaFoldDB" id="A0A5C4MPY2"/>
<dbReference type="OrthoDB" id="3277123at2"/>